<dbReference type="AlphaFoldDB" id="A0A6A6TD71"/>
<keyword evidence="2" id="KW-1185">Reference proteome</keyword>
<evidence type="ECO:0000313" key="1">
    <source>
        <dbReference type="EMBL" id="KAF2657251.1"/>
    </source>
</evidence>
<gene>
    <name evidence="1" type="ORF">K491DRAFT_691268</name>
</gene>
<evidence type="ECO:0000313" key="2">
    <source>
        <dbReference type="Proteomes" id="UP000799324"/>
    </source>
</evidence>
<organism evidence="1 2">
    <name type="scientific">Lophiostoma macrostomum CBS 122681</name>
    <dbReference type="NCBI Taxonomy" id="1314788"/>
    <lineage>
        <taxon>Eukaryota</taxon>
        <taxon>Fungi</taxon>
        <taxon>Dikarya</taxon>
        <taxon>Ascomycota</taxon>
        <taxon>Pezizomycotina</taxon>
        <taxon>Dothideomycetes</taxon>
        <taxon>Pleosporomycetidae</taxon>
        <taxon>Pleosporales</taxon>
        <taxon>Lophiostomataceae</taxon>
        <taxon>Lophiostoma</taxon>
    </lineage>
</organism>
<dbReference type="EMBL" id="MU004327">
    <property type="protein sequence ID" value="KAF2657251.1"/>
    <property type="molecule type" value="Genomic_DNA"/>
</dbReference>
<accession>A0A6A6TD71</accession>
<name>A0A6A6TD71_9PLEO</name>
<sequence length="66" mass="7602">MSSASVPFVYEAVEHFMRISDRLAWIVTLLWCRFGSIVPESEQNVVARGRPRWQALCSKYLSLEAL</sequence>
<protein>
    <submittedName>
        <fullName evidence="1">Uncharacterized protein</fullName>
    </submittedName>
</protein>
<proteinExistence type="predicted"/>
<dbReference type="Proteomes" id="UP000799324">
    <property type="component" value="Unassembled WGS sequence"/>
</dbReference>
<reference evidence="1" key="1">
    <citation type="journal article" date="2020" name="Stud. Mycol.">
        <title>101 Dothideomycetes genomes: a test case for predicting lifestyles and emergence of pathogens.</title>
        <authorList>
            <person name="Haridas S."/>
            <person name="Albert R."/>
            <person name="Binder M."/>
            <person name="Bloem J."/>
            <person name="Labutti K."/>
            <person name="Salamov A."/>
            <person name="Andreopoulos B."/>
            <person name="Baker S."/>
            <person name="Barry K."/>
            <person name="Bills G."/>
            <person name="Bluhm B."/>
            <person name="Cannon C."/>
            <person name="Castanera R."/>
            <person name="Culley D."/>
            <person name="Daum C."/>
            <person name="Ezra D."/>
            <person name="Gonzalez J."/>
            <person name="Henrissat B."/>
            <person name="Kuo A."/>
            <person name="Liang C."/>
            <person name="Lipzen A."/>
            <person name="Lutzoni F."/>
            <person name="Magnuson J."/>
            <person name="Mondo S."/>
            <person name="Nolan M."/>
            <person name="Ohm R."/>
            <person name="Pangilinan J."/>
            <person name="Park H.-J."/>
            <person name="Ramirez L."/>
            <person name="Alfaro M."/>
            <person name="Sun H."/>
            <person name="Tritt A."/>
            <person name="Yoshinaga Y."/>
            <person name="Zwiers L.-H."/>
            <person name="Turgeon B."/>
            <person name="Goodwin S."/>
            <person name="Spatafora J."/>
            <person name="Crous P."/>
            <person name="Grigoriev I."/>
        </authorList>
    </citation>
    <scope>NUCLEOTIDE SEQUENCE</scope>
    <source>
        <strain evidence="1">CBS 122681</strain>
    </source>
</reference>